<feature type="transmembrane region" description="Helical" evidence="1">
    <location>
        <begin position="239"/>
        <end position="257"/>
    </location>
</feature>
<feature type="transmembrane region" description="Helical" evidence="1">
    <location>
        <begin position="20"/>
        <end position="42"/>
    </location>
</feature>
<sequence length="267" mass="27484">MIAQIGSELRKFVSTRMGGWLLLLMVGYMAFLAATMAFALTGGQVDSSTPTQVLSPLALVRAVYTIAVSLGYVFPVIVGTLAVTAEFRHHTIATTFLFEPSRTRFVLAKFAAMVPVGLAFGVAGIGAGVGAGAGVLAIRGHATMLNDASVWASIGMGVAALTVWALVGVGVGLMVTNQVAAVVIILAFTQFVEPIARMALPAALGAAGSKVASFLPGAAGESMAQGSIYSAFTTGSLLSWWQGALVLIAYALVFAAIGRLTTLRRDV</sequence>
<feature type="transmembrane region" description="Helical" evidence="1">
    <location>
        <begin position="106"/>
        <end position="138"/>
    </location>
</feature>
<keyword evidence="1" id="KW-0812">Transmembrane</keyword>
<keyword evidence="1" id="KW-1133">Transmembrane helix</keyword>
<dbReference type="Proteomes" id="UP000316181">
    <property type="component" value="Unassembled WGS sequence"/>
</dbReference>
<evidence type="ECO:0008006" key="4">
    <source>
        <dbReference type="Google" id="ProtNLM"/>
    </source>
</evidence>
<feature type="transmembrane region" description="Helical" evidence="1">
    <location>
        <begin position="62"/>
        <end position="85"/>
    </location>
</feature>
<evidence type="ECO:0000313" key="2">
    <source>
        <dbReference type="EMBL" id="TQK76952.1"/>
    </source>
</evidence>
<evidence type="ECO:0000256" key="1">
    <source>
        <dbReference type="SAM" id="Phobius"/>
    </source>
</evidence>
<accession>A0A542SQS1</accession>
<comment type="caution">
    <text evidence="2">The sequence shown here is derived from an EMBL/GenBank/DDBJ whole genome shotgun (WGS) entry which is preliminary data.</text>
</comment>
<gene>
    <name evidence="2" type="ORF">FB389_1655</name>
</gene>
<dbReference type="OrthoDB" id="5244396at2"/>
<dbReference type="AlphaFoldDB" id="A0A542SQS1"/>
<name>A0A542SQS1_9MICO</name>
<keyword evidence="1" id="KW-0472">Membrane</keyword>
<evidence type="ECO:0000313" key="3">
    <source>
        <dbReference type="Proteomes" id="UP000316181"/>
    </source>
</evidence>
<organism evidence="2 3">
    <name type="scientific">Rarobacter incanus</name>
    <dbReference type="NCBI Taxonomy" id="153494"/>
    <lineage>
        <taxon>Bacteria</taxon>
        <taxon>Bacillati</taxon>
        <taxon>Actinomycetota</taxon>
        <taxon>Actinomycetes</taxon>
        <taxon>Micrococcales</taxon>
        <taxon>Rarobacteraceae</taxon>
        <taxon>Rarobacter</taxon>
    </lineage>
</organism>
<keyword evidence="3" id="KW-1185">Reference proteome</keyword>
<dbReference type="RefSeq" id="WP_142112574.1">
    <property type="nucleotide sequence ID" value="NZ_BAAATB010000004.1"/>
</dbReference>
<proteinExistence type="predicted"/>
<feature type="transmembrane region" description="Helical" evidence="1">
    <location>
        <begin position="158"/>
        <end position="188"/>
    </location>
</feature>
<reference evidence="2 3" key="1">
    <citation type="submission" date="2019-06" db="EMBL/GenBank/DDBJ databases">
        <title>Sequencing the genomes of 1000 actinobacteria strains.</title>
        <authorList>
            <person name="Klenk H.-P."/>
        </authorList>
    </citation>
    <scope>NUCLEOTIDE SEQUENCE [LARGE SCALE GENOMIC DNA]</scope>
    <source>
        <strain evidence="2 3">DSM 10596</strain>
    </source>
</reference>
<protein>
    <recommendedName>
        <fullName evidence="4">ABC-2 family transporter</fullName>
    </recommendedName>
</protein>
<dbReference type="EMBL" id="VFNV01000001">
    <property type="protein sequence ID" value="TQK76952.1"/>
    <property type="molecule type" value="Genomic_DNA"/>
</dbReference>